<dbReference type="AlphaFoldDB" id="A0A7S2ANL6"/>
<dbReference type="PANTHER" id="PTHR46491:SF3">
    <property type="entry name" value="CDGSH IRON-SULFUR DOMAIN-CONTAINING PROTEIN 3, MITOCHONDRIAL"/>
    <property type="match status" value="1"/>
</dbReference>
<organism evidence="3">
    <name type="scientific">Alexandrium andersonii</name>
    <dbReference type="NCBI Taxonomy" id="327968"/>
    <lineage>
        <taxon>Eukaryota</taxon>
        <taxon>Sar</taxon>
        <taxon>Alveolata</taxon>
        <taxon>Dinophyceae</taxon>
        <taxon>Gonyaulacales</taxon>
        <taxon>Pyrocystaceae</taxon>
        <taxon>Alexandrium</taxon>
    </lineage>
</organism>
<evidence type="ECO:0000256" key="2">
    <source>
        <dbReference type="SAM" id="Phobius"/>
    </source>
</evidence>
<sequence>MAGLLRAASRTAQQAARRPQAARLNSTMANRENPVYPSPWNKWFPYEPIPSTPKIGPYRVHLDNTQTYFFCTCGESSCQPFCESGAEQCAKMPQFKSMPFSPKDSETASLCGCKKAPGPYCNGACISLYADLHTPMACAVSFGGCFVSGLLLTWWFHP</sequence>
<dbReference type="GO" id="GO:0005739">
    <property type="term" value="C:mitochondrion"/>
    <property type="evidence" value="ECO:0007669"/>
    <property type="project" value="TreeGrafter"/>
</dbReference>
<dbReference type="InterPro" id="IPR052950">
    <property type="entry name" value="CISD"/>
</dbReference>
<accession>A0A7S2ANL6</accession>
<proteinExistence type="predicted"/>
<evidence type="ECO:0000256" key="1">
    <source>
        <dbReference type="SAM" id="MobiDB-lite"/>
    </source>
</evidence>
<feature type="region of interest" description="Disordered" evidence="1">
    <location>
        <begin position="1"/>
        <end position="30"/>
    </location>
</feature>
<gene>
    <name evidence="3" type="ORF">AAND1436_LOCUS5372</name>
</gene>
<name>A0A7S2ANL6_9DINO</name>
<dbReference type="EMBL" id="HBGQ01010970">
    <property type="protein sequence ID" value="CAD9373174.1"/>
    <property type="molecule type" value="Transcribed_RNA"/>
</dbReference>
<dbReference type="InterPro" id="IPR042216">
    <property type="entry name" value="MitoNEET_CISD"/>
</dbReference>
<dbReference type="PANTHER" id="PTHR46491">
    <property type="entry name" value="CDGSH IRON SULFUR DOMAIN PROTEIN HOMOLOG"/>
    <property type="match status" value="1"/>
</dbReference>
<keyword evidence="2" id="KW-0812">Transmembrane</keyword>
<reference evidence="3" key="1">
    <citation type="submission" date="2021-01" db="EMBL/GenBank/DDBJ databases">
        <authorList>
            <person name="Corre E."/>
            <person name="Pelletier E."/>
            <person name="Niang G."/>
            <person name="Scheremetjew M."/>
            <person name="Finn R."/>
            <person name="Kale V."/>
            <person name="Holt S."/>
            <person name="Cochrane G."/>
            <person name="Meng A."/>
            <person name="Brown T."/>
            <person name="Cohen L."/>
        </authorList>
    </citation>
    <scope>NUCLEOTIDE SEQUENCE</scope>
    <source>
        <strain evidence="3">CCMP2222</strain>
    </source>
</reference>
<evidence type="ECO:0000313" key="3">
    <source>
        <dbReference type="EMBL" id="CAD9373174.1"/>
    </source>
</evidence>
<protein>
    <submittedName>
        <fullName evidence="3">Uncharacterized protein</fullName>
    </submittedName>
</protein>
<dbReference type="GO" id="GO:0051537">
    <property type="term" value="F:2 iron, 2 sulfur cluster binding"/>
    <property type="evidence" value="ECO:0007669"/>
    <property type="project" value="TreeGrafter"/>
</dbReference>
<feature type="compositionally biased region" description="Low complexity" evidence="1">
    <location>
        <begin position="1"/>
        <end position="23"/>
    </location>
</feature>
<keyword evidence="2" id="KW-0472">Membrane</keyword>
<feature type="transmembrane region" description="Helical" evidence="2">
    <location>
        <begin position="136"/>
        <end position="156"/>
    </location>
</feature>
<keyword evidence="2" id="KW-1133">Transmembrane helix</keyword>
<dbReference type="Gene3D" id="3.40.5.90">
    <property type="entry name" value="CDGSH iron-sulfur domain, mitoNEET-type"/>
    <property type="match status" value="1"/>
</dbReference>